<dbReference type="eggNOG" id="COG3078">
    <property type="taxonomic scope" value="Bacteria"/>
</dbReference>
<evidence type="ECO:0000313" key="6">
    <source>
        <dbReference type="Proteomes" id="UP000000639"/>
    </source>
</evidence>
<keyword evidence="6" id="KW-1185">Reference proteome</keyword>
<comment type="subunit">
    <text evidence="3">Interacts with Der.</text>
</comment>
<dbReference type="GO" id="GO:0042254">
    <property type="term" value="P:ribosome biogenesis"/>
    <property type="evidence" value="ECO:0007669"/>
    <property type="project" value="UniProtKB-KW"/>
</dbReference>
<dbReference type="InterPro" id="IPR007336">
    <property type="entry name" value="YihI"/>
</dbReference>
<evidence type="ECO:0000256" key="3">
    <source>
        <dbReference type="HAMAP-Rule" id="MF_01058"/>
    </source>
</evidence>
<dbReference type="NCBIfam" id="NF003560">
    <property type="entry name" value="PRK05244.1-1"/>
    <property type="match status" value="1"/>
</dbReference>
<dbReference type="OrthoDB" id="5677577at2"/>
<dbReference type="AlphaFoldDB" id="A1SRG1"/>
<feature type="compositionally biased region" description="Basic and acidic residues" evidence="4">
    <location>
        <begin position="15"/>
        <end position="24"/>
    </location>
</feature>
<comment type="similarity">
    <text evidence="3">Belongs to the YihI family.</text>
</comment>
<evidence type="ECO:0000256" key="1">
    <source>
        <dbReference type="ARBA" id="ARBA00022468"/>
    </source>
</evidence>
<evidence type="ECO:0000313" key="5">
    <source>
        <dbReference type="EMBL" id="ABM02076.1"/>
    </source>
</evidence>
<dbReference type="Proteomes" id="UP000000639">
    <property type="component" value="Chromosome"/>
</dbReference>
<keyword evidence="2 3" id="KW-0690">Ribosome biogenesis</keyword>
<reference evidence="5 6" key="1">
    <citation type="submission" date="2007-01" db="EMBL/GenBank/DDBJ databases">
        <title>Complete sequence of Psychromonas ingrahamii 37.</title>
        <authorList>
            <consortium name="US DOE Joint Genome Institute"/>
            <person name="Copeland A."/>
            <person name="Lucas S."/>
            <person name="Lapidus A."/>
            <person name="Barry K."/>
            <person name="Detter J.C."/>
            <person name="Glavina del Rio T."/>
            <person name="Hammon N."/>
            <person name="Israni S."/>
            <person name="Dalin E."/>
            <person name="Tice H."/>
            <person name="Pitluck S."/>
            <person name="Thompson L.S."/>
            <person name="Brettin T."/>
            <person name="Bruce D."/>
            <person name="Han C."/>
            <person name="Tapia R."/>
            <person name="Schmutz J."/>
            <person name="Larimer F."/>
            <person name="Land M."/>
            <person name="Hauser L."/>
            <person name="Kyrpides N."/>
            <person name="Ivanova N."/>
            <person name="Staley J."/>
            <person name="Richardson P."/>
        </authorList>
    </citation>
    <scope>NUCLEOTIDE SEQUENCE [LARGE SCALE GENOMIC DNA]</scope>
    <source>
        <strain evidence="5 6">37</strain>
    </source>
</reference>
<dbReference type="STRING" id="357804.Ping_0209"/>
<dbReference type="HAMAP" id="MF_01058">
    <property type="entry name" value="GAP_YihI"/>
    <property type="match status" value="1"/>
</dbReference>
<feature type="compositionally biased region" description="Polar residues" evidence="4">
    <location>
        <begin position="52"/>
        <end position="61"/>
    </location>
</feature>
<dbReference type="Pfam" id="PF04220">
    <property type="entry name" value="YihI"/>
    <property type="match status" value="1"/>
</dbReference>
<feature type="region of interest" description="Disordered" evidence="4">
    <location>
        <begin position="1"/>
        <end position="74"/>
    </location>
</feature>
<dbReference type="GO" id="GO:0005096">
    <property type="term" value="F:GTPase activator activity"/>
    <property type="evidence" value="ECO:0007669"/>
    <property type="project" value="UniProtKB-KW"/>
</dbReference>
<dbReference type="KEGG" id="pin:Ping_0209"/>
<dbReference type="EMBL" id="CP000510">
    <property type="protein sequence ID" value="ABM02076.1"/>
    <property type="molecule type" value="Genomic_DNA"/>
</dbReference>
<evidence type="ECO:0000256" key="2">
    <source>
        <dbReference type="ARBA" id="ARBA00022517"/>
    </source>
</evidence>
<protein>
    <recommendedName>
        <fullName evidence="3">Der GTPase-activating protein YihI</fullName>
    </recommendedName>
</protein>
<gene>
    <name evidence="3" type="primary">yihI</name>
    <name evidence="5" type="ordered locus">Ping_0209</name>
</gene>
<sequence>MSRTKKTRTAGNSDAKFDGQRKESSAQSQVSRENKRQSKLKGNKAGARNAIESKQQQNTKKGINDHRIGSQKAVPLTVAKEVPADIAKVAPQPKTKVVKIPAEVKPSPEAKQAPEQEIVEIENDQRLNELLEQLDNGEKISKTDQSWIDKQMLRHQQLMKELGWLDDEGEEDLLQQFEDAGSALNEFK</sequence>
<evidence type="ECO:0000256" key="4">
    <source>
        <dbReference type="SAM" id="MobiDB-lite"/>
    </source>
</evidence>
<dbReference type="HOGENOM" id="CLU_094104_3_0_6"/>
<dbReference type="RefSeq" id="WP_011768635.1">
    <property type="nucleotide sequence ID" value="NC_008709.1"/>
</dbReference>
<keyword evidence="1 3" id="KW-0343">GTPase activation</keyword>
<comment type="function">
    <text evidence="3">A GTPase-activating protein (GAP) that modifies Der/EngA GTPase function. May play a role in ribosome biogenesis.</text>
</comment>
<proteinExistence type="inferred from homology"/>
<name>A1SRG1_PSYIN</name>
<organism evidence="5 6">
    <name type="scientific">Psychromonas ingrahamii (strain DSM 17664 / CCUG 51855 / 37)</name>
    <dbReference type="NCBI Taxonomy" id="357804"/>
    <lineage>
        <taxon>Bacteria</taxon>
        <taxon>Pseudomonadati</taxon>
        <taxon>Pseudomonadota</taxon>
        <taxon>Gammaproteobacteria</taxon>
        <taxon>Alteromonadales</taxon>
        <taxon>Psychromonadaceae</taxon>
        <taxon>Psychromonas</taxon>
    </lineage>
</organism>
<accession>A1SRG1</accession>